<keyword evidence="6" id="KW-1185">Reference proteome</keyword>
<keyword evidence="1" id="KW-0805">Transcription regulation</keyword>
<dbReference type="InterPro" id="IPR002577">
    <property type="entry name" value="HTH_HxlR"/>
</dbReference>
<gene>
    <name evidence="5" type="ORF">Cha6605_0954</name>
</gene>
<protein>
    <submittedName>
        <fullName evidence="5">Putative transcriptional regulator</fullName>
    </submittedName>
</protein>
<keyword evidence="3" id="KW-0804">Transcription</keyword>
<evidence type="ECO:0000256" key="3">
    <source>
        <dbReference type="ARBA" id="ARBA00023163"/>
    </source>
</evidence>
<dbReference type="InterPro" id="IPR036388">
    <property type="entry name" value="WH-like_DNA-bd_sf"/>
</dbReference>
<proteinExistence type="predicted"/>
<evidence type="ECO:0000313" key="5">
    <source>
        <dbReference type="EMBL" id="AFY92205.1"/>
    </source>
</evidence>
<dbReference type="STRING" id="1173020.Cha6605_0954"/>
<dbReference type="Proteomes" id="UP000010366">
    <property type="component" value="Chromosome"/>
</dbReference>
<dbReference type="OrthoDB" id="9791143at2"/>
<dbReference type="GO" id="GO:0003677">
    <property type="term" value="F:DNA binding"/>
    <property type="evidence" value="ECO:0007669"/>
    <property type="project" value="UniProtKB-KW"/>
</dbReference>
<accession>K9UBJ1</accession>
<organism evidence="5 6">
    <name type="scientific">Chamaesiphon minutus (strain ATCC 27169 / PCC 6605)</name>
    <dbReference type="NCBI Taxonomy" id="1173020"/>
    <lineage>
        <taxon>Bacteria</taxon>
        <taxon>Bacillati</taxon>
        <taxon>Cyanobacteriota</taxon>
        <taxon>Cyanophyceae</taxon>
        <taxon>Gomontiellales</taxon>
        <taxon>Chamaesiphonaceae</taxon>
        <taxon>Chamaesiphon</taxon>
    </lineage>
</organism>
<evidence type="ECO:0000313" key="6">
    <source>
        <dbReference type="Proteomes" id="UP000010366"/>
    </source>
</evidence>
<name>K9UBJ1_CHAP6</name>
<dbReference type="PANTHER" id="PTHR33204">
    <property type="entry name" value="TRANSCRIPTIONAL REGULATOR, MARR FAMILY"/>
    <property type="match status" value="1"/>
</dbReference>
<sequence length="147" mass="16693">MTEPSSRPCVLDQNADVRKILDLIADKWTALVILALSRETRRYSELHRQIGGVSQKMLTQTLRSLESSGLIDRKVYPVVPPMVEYSLTTLGETLVQPLKTLCNWAGDHFHEVEAFRAQGIDSPKETLREREIEVDDQSTQSKISTLR</sequence>
<dbReference type="EMBL" id="CP003600">
    <property type="protein sequence ID" value="AFY92205.1"/>
    <property type="molecule type" value="Genomic_DNA"/>
</dbReference>
<evidence type="ECO:0000256" key="1">
    <source>
        <dbReference type="ARBA" id="ARBA00023015"/>
    </source>
</evidence>
<dbReference type="RefSeq" id="WP_015158397.1">
    <property type="nucleotide sequence ID" value="NC_019697.1"/>
</dbReference>
<evidence type="ECO:0000259" key="4">
    <source>
        <dbReference type="PROSITE" id="PS51118"/>
    </source>
</evidence>
<dbReference type="PANTHER" id="PTHR33204:SF39">
    <property type="entry name" value="TRANSCRIPTIONAL REGULATORY PROTEIN"/>
    <property type="match status" value="1"/>
</dbReference>
<dbReference type="PROSITE" id="PS51118">
    <property type="entry name" value="HTH_HXLR"/>
    <property type="match status" value="1"/>
</dbReference>
<reference evidence="5 6" key="1">
    <citation type="submission" date="2012-05" db="EMBL/GenBank/DDBJ databases">
        <title>Finished chromosome of genome of Chamaesiphon sp. PCC 6605.</title>
        <authorList>
            <consortium name="US DOE Joint Genome Institute"/>
            <person name="Gugger M."/>
            <person name="Coursin T."/>
            <person name="Rippka R."/>
            <person name="Tandeau De Marsac N."/>
            <person name="Huntemann M."/>
            <person name="Wei C.-L."/>
            <person name="Han J."/>
            <person name="Detter J.C."/>
            <person name="Han C."/>
            <person name="Tapia R."/>
            <person name="Chen A."/>
            <person name="Kyrpides N."/>
            <person name="Mavromatis K."/>
            <person name="Markowitz V."/>
            <person name="Szeto E."/>
            <person name="Ivanova N."/>
            <person name="Pagani I."/>
            <person name="Pati A."/>
            <person name="Goodwin L."/>
            <person name="Nordberg H.P."/>
            <person name="Cantor M.N."/>
            <person name="Hua S.X."/>
            <person name="Woyke T."/>
            <person name="Kerfeld C.A."/>
        </authorList>
    </citation>
    <scope>NUCLEOTIDE SEQUENCE [LARGE SCALE GENOMIC DNA]</scope>
    <source>
        <strain evidence="6">ATCC 27169 / PCC 6605</strain>
    </source>
</reference>
<dbReference type="HOGENOM" id="CLU_111585_2_0_3"/>
<dbReference type="Pfam" id="PF01638">
    <property type="entry name" value="HxlR"/>
    <property type="match status" value="1"/>
</dbReference>
<dbReference type="PATRIC" id="fig|1173020.3.peg.1113"/>
<dbReference type="KEGG" id="cmp:Cha6605_0954"/>
<dbReference type="SUPFAM" id="SSF46785">
    <property type="entry name" value="Winged helix' DNA-binding domain"/>
    <property type="match status" value="1"/>
</dbReference>
<dbReference type="AlphaFoldDB" id="K9UBJ1"/>
<dbReference type="Gene3D" id="1.10.10.10">
    <property type="entry name" value="Winged helix-like DNA-binding domain superfamily/Winged helix DNA-binding domain"/>
    <property type="match status" value="1"/>
</dbReference>
<dbReference type="InterPro" id="IPR036390">
    <property type="entry name" value="WH_DNA-bd_sf"/>
</dbReference>
<dbReference type="eggNOG" id="COG1733">
    <property type="taxonomic scope" value="Bacteria"/>
</dbReference>
<keyword evidence="2" id="KW-0238">DNA-binding</keyword>
<evidence type="ECO:0000256" key="2">
    <source>
        <dbReference type="ARBA" id="ARBA00023125"/>
    </source>
</evidence>
<feature type="domain" description="HTH hxlR-type" evidence="4">
    <location>
        <begin position="9"/>
        <end position="113"/>
    </location>
</feature>